<evidence type="ECO:0000313" key="2">
    <source>
        <dbReference type="EMBL" id="QDT35675.1"/>
    </source>
</evidence>
<dbReference type="EMBL" id="CP036268">
    <property type="protein sequence ID" value="QDT35675.1"/>
    <property type="molecule type" value="Genomic_DNA"/>
</dbReference>
<evidence type="ECO:0000313" key="3">
    <source>
        <dbReference type="Proteomes" id="UP000317318"/>
    </source>
</evidence>
<gene>
    <name evidence="2" type="ORF">Pan189_00280</name>
</gene>
<evidence type="ECO:0000256" key="1">
    <source>
        <dbReference type="SAM" id="MobiDB-lite"/>
    </source>
</evidence>
<accession>A0A517QVK1</accession>
<dbReference type="AlphaFoldDB" id="A0A517QVK1"/>
<protein>
    <submittedName>
        <fullName evidence="2">Uncharacterized protein</fullName>
    </submittedName>
</protein>
<sequence>MVTNYWRFWGGESAVPGHQTIARRASEAVKILFNGDTVVEQLRVREFTLLGRQERRPPNDSPTRERGRQNTLLR</sequence>
<proteinExistence type="predicted"/>
<reference evidence="2 3" key="1">
    <citation type="submission" date="2019-02" db="EMBL/GenBank/DDBJ databases">
        <title>Deep-cultivation of Planctomycetes and their phenomic and genomic characterization uncovers novel biology.</title>
        <authorList>
            <person name="Wiegand S."/>
            <person name="Jogler M."/>
            <person name="Boedeker C."/>
            <person name="Pinto D."/>
            <person name="Vollmers J."/>
            <person name="Rivas-Marin E."/>
            <person name="Kohn T."/>
            <person name="Peeters S.H."/>
            <person name="Heuer A."/>
            <person name="Rast P."/>
            <person name="Oberbeckmann S."/>
            <person name="Bunk B."/>
            <person name="Jeske O."/>
            <person name="Meyerdierks A."/>
            <person name="Storesund J.E."/>
            <person name="Kallscheuer N."/>
            <person name="Luecker S."/>
            <person name="Lage O.M."/>
            <person name="Pohl T."/>
            <person name="Merkel B.J."/>
            <person name="Hornburger P."/>
            <person name="Mueller R.-W."/>
            <person name="Bruemmer F."/>
            <person name="Labrenz M."/>
            <person name="Spormann A.M."/>
            <person name="Op den Camp H."/>
            <person name="Overmann J."/>
            <person name="Amann R."/>
            <person name="Jetten M.S.M."/>
            <person name="Mascher T."/>
            <person name="Medema M.H."/>
            <person name="Devos D.P."/>
            <person name="Kaster A.-K."/>
            <person name="Ovreas L."/>
            <person name="Rohde M."/>
            <person name="Galperin M.Y."/>
            <person name="Jogler C."/>
        </authorList>
    </citation>
    <scope>NUCLEOTIDE SEQUENCE [LARGE SCALE GENOMIC DNA]</scope>
    <source>
        <strain evidence="2 3">Pan189</strain>
    </source>
</reference>
<keyword evidence="3" id="KW-1185">Reference proteome</keyword>
<feature type="compositionally biased region" description="Basic and acidic residues" evidence="1">
    <location>
        <begin position="50"/>
        <end position="68"/>
    </location>
</feature>
<feature type="region of interest" description="Disordered" evidence="1">
    <location>
        <begin position="50"/>
        <end position="74"/>
    </location>
</feature>
<organism evidence="2 3">
    <name type="scientific">Stratiformator vulcanicus</name>
    <dbReference type="NCBI Taxonomy" id="2527980"/>
    <lineage>
        <taxon>Bacteria</taxon>
        <taxon>Pseudomonadati</taxon>
        <taxon>Planctomycetota</taxon>
        <taxon>Planctomycetia</taxon>
        <taxon>Planctomycetales</taxon>
        <taxon>Planctomycetaceae</taxon>
        <taxon>Stratiformator</taxon>
    </lineage>
</organism>
<name>A0A517QVK1_9PLAN</name>
<dbReference type="Proteomes" id="UP000317318">
    <property type="component" value="Chromosome"/>
</dbReference>
<dbReference type="KEGG" id="svp:Pan189_00280"/>